<dbReference type="EMBL" id="NKUJ01000001">
    <property type="protein sequence ID" value="RMJ20173.1"/>
    <property type="molecule type" value="Genomic_DNA"/>
</dbReference>
<accession>A0A3M2SRI7</accession>
<gene>
    <name evidence="1" type="ORF">CDV36_000074</name>
</gene>
<evidence type="ECO:0000313" key="2">
    <source>
        <dbReference type="Proteomes" id="UP000277212"/>
    </source>
</evidence>
<dbReference type="Proteomes" id="UP000277212">
    <property type="component" value="Unassembled WGS sequence"/>
</dbReference>
<proteinExistence type="predicted"/>
<comment type="caution">
    <text evidence="1">The sequence shown here is derived from an EMBL/GenBank/DDBJ whole genome shotgun (WGS) entry which is preliminary data.</text>
</comment>
<reference evidence="1 2" key="1">
    <citation type="submission" date="2017-06" db="EMBL/GenBank/DDBJ databases">
        <title>Comparative genomic analysis of Ambrosia Fusariam Clade fungi.</title>
        <authorList>
            <person name="Stajich J.E."/>
            <person name="Carrillo J."/>
            <person name="Kijimoto T."/>
            <person name="Eskalen A."/>
            <person name="O'Donnell K."/>
            <person name="Kasson M."/>
        </authorList>
    </citation>
    <scope>NUCLEOTIDE SEQUENCE [LARGE SCALE GENOMIC DNA]</scope>
    <source>
        <strain evidence="1">UCR3666</strain>
    </source>
</reference>
<organism evidence="1 2">
    <name type="scientific">Fusarium kuroshium</name>
    <dbReference type="NCBI Taxonomy" id="2010991"/>
    <lineage>
        <taxon>Eukaryota</taxon>
        <taxon>Fungi</taxon>
        <taxon>Dikarya</taxon>
        <taxon>Ascomycota</taxon>
        <taxon>Pezizomycotina</taxon>
        <taxon>Sordariomycetes</taxon>
        <taxon>Hypocreomycetidae</taxon>
        <taxon>Hypocreales</taxon>
        <taxon>Nectriaceae</taxon>
        <taxon>Fusarium</taxon>
        <taxon>Fusarium solani species complex</taxon>
    </lineage>
</organism>
<keyword evidence="2" id="KW-1185">Reference proteome</keyword>
<dbReference type="AlphaFoldDB" id="A0A3M2SRI7"/>
<sequence>MDLEHYMDTSGTEFTCIWGEDDITSEEHWVEEHPLLSSSHYHDGCFDEYMDDEE</sequence>
<name>A0A3M2SRI7_9HYPO</name>
<protein>
    <submittedName>
        <fullName evidence="1">Uncharacterized protein</fullName>
    </submittedName>
</protein>
<evidence type="ECO:0000313" key="1">
    <source>
        <dbReference type="EMBL" id="RMJ20173.1"/>
    </source>
</evidence>